<evidence type="ECO:0000313" key="2">
    <source>
        <dbReference type="Proteomes" id="UP001066276"/>
    </source>
</evidence>
<dbReference type="AlphaFoldDB" id="A0AAV7PZN1"/>
<name>A0AAV7PZN1_PLEWA</name>
<evidence type="ECO:0000313" key="1">
    <source>
        <dbReference type="EMBL" id="KAJ1131958.1"/>
    </source>
</evidence>
<comment type="caution">
    <text evidence="1">The sequence shown here is derived from an EMBL/GenBank/DDBJ whole genome shotgun (WGS) entry which is preliminary data.</text>
</comment>
<protein>
    <submittedName>
        <fullName evidence="1">Uncharacterized protein</fullName>
    </submittedName>
</protein>
<sequence length="116" mass="13653">MFPGAQSVYSRFNLEEPDIYHMVWDCRKVTPYWESPMALRNFATGCNLERTLIIFLLGLFPKPTERAVNSKFTDLILTRRHISIIWKSSVGPSLLEWRQELSKWEECDDAIMKLEV</sequence>
<proteinExistence type="predicted"/>
<gene>
    <name evidence="1" type="ORF">NDU88_010288</name>
</gene>
<keyword evidence="2" id="KW-1185">Reference proteome</keyword>
<accession>A0AAV7PZN1</accession>
<organism evidence="1 2">
    <name type="scientific">Pleurodeles waltl</name>
    <name type="common">Iberian ribbed newt</name>
    <dbReference type="NCBI Taxonomy" id="8319"/>
    <lineage>
        <taxon>Eukaryota</taxon>
        <taxon>Metazoa</taxon>
        <taxon>Chordata</taxon>
        <taxon>Craniata</taxon>
        <taxon>Vertebrata</taxon>
        <taxon>Euteleostomi</taxon>
        <taxon>Amphibia</taxon>
        <taxon>Batrachia</taxon>
        <taxon>Caudata</taxon>
        <taxon>Salamandroidea</taxon>
        <taxon>Salamandridae</taxon>
        <taxon>Pleurodelinae</taxon>
        <taxon>Pleurodeles</taxon>
    </lineage>
</organism>
<dbReference type="Proteomes" id="UP001066276">
    <property type="component" value="Chromosome 7"/>
</dbReference>
<reference evidence="1" key="1">
    <citation type="journal article" date="2022" name="bioRxiv">
        <title>Sequencing and chromosome-scale assembly of the giantPleurodeles waltlgenome.</title>
        <authorList>
            <person name="Brown T."/>
            <person name="Elewa A."/>
            <person name="Iarovenko S."/>
            <person name="Subramanian E."/>
            <person name="Araus A.J."/>
            <person name="Petzold A."/>
            <person name="Susuki M."/>
            <person name="Suzuki K.-i.T."/>
            <person name="Hayashi T."/>
            <person name="Toyoda A."/>
            <person name="Oliveira C."/>
            <person name="Osipova E."/>
            <person name="Leigh N.D."/>
            <person name="Simon A."/>
            <person name="Yun M.H."/>
        </authorList>
    </citation>
    <scope>NUCLEOTIDE SEQUENCE</scope>
    <source>
        <strain evidence="1">20211129_DDA</strain>
        <tissue evidence="1">Liver</tissue>
    </source>
</reference>
<dbReference type="EMBL" id="JANPWB010000011">
    <property type="protein sequence ID" value="KAJ1131958.1"/>
    <property type="molecule type" value="Genomic_DNA"/>
</dbReference>